<dbReference type="PROSITE" id="PS51397">
    <property type="entry name" value="WLM"/>
    <property type="match status" value="1"/>
</dbReference>
<organism evidence="3 4">
    <name type="scientific">Agrocybe chaxingu</name>
    <dbReference type="NCBI Taxonomy" id="84603"/>
    <lineage>
        <taxon>Eukaryota</taxon>
        <taxon>Fungi</taxon>
        <taxon>Dikarya</taxon>
        <taxon>Basidiomycota</taxon>
        <taxon>Agaricomycotina</taxon>
        <taxon>Agaricomycetes</taxon>
        <taxon>Agaricomycetidae</taxon>
        <taxon>Agaricales</taxon>
        <taxon>Agaricineae</taxon>
        <taxon>Strophariaceae</taxon>
        <taxon>Agrocybe</taxon>
    </lineage>
</organism>
<feature type="domain" description="WLM" evidence="2">
    <location>
        <begin position="1"/>
        <end position="202"/>
    </location>
</feature>
<dbReference type="GO" id="GO:0006281">
    <property type="term" value="P:DNA repair"/>
    <property type="evidence" value="ECO:0007669"/>
    <property type="project" value="TreeGrafter"/>
</dbReference>
<proteinExistence type="predicted"/>
<sequence>MVHLRLNEKEINPNPHINFITALPADPQDQEDARQLLRALAAQVRPIMKAHGFVVNSFEEHMNHGPAFQALWSRLRVEVRQLQDRGYYGDGYWSSGTRLRDSARVGGEGIEEGDLPEYMCGGAQSRTRPTGTRRRRGPRGKRREVVPSLHTGAQTAKKRKAGARVTSKYAFVGQGATLGDDGKGVGKRAREERALAAERRLLALQGVSQDTKPSTVKAEASAEEDSDDDEVDFVAETDADRRKALVDSEKDPISHQEKLSSRTSWKLFKDEFNFDEPPKASGSGSTLPNDIIDISSDDDGQDGGSCDMPIASGSTYTTGWSSKGKGKQKGEYQASTAASTSKPKGILQTEIDLRKKEALGMAPVKGGSRTLGAKPPTKDTGSGTATGESSSKPPQGVWSCLVCTLWVETTASPRLNGADIRLCI</sequence>
<accession>A0A9W8MRG9</accession>
<dbReference type="PANTHER" id="PTHR46622:SF1">
    <property type="entry name" value="DNA-DEPENDENT METALLOPROTEASE WSS1"/>
    <property type="match status" value="1"/>
</dbReference>
<feature type="region of interest" description="Disordered" evidence="1">
    <location>
        <begin position="273"/>
        <end position="396"/>
    </location>
</feature>
<dbReference type="InterPro" id="IPR053000">
    <property type="entry name" value="WSS1-like_metalloprotease"/>
</dbReference>
<evidence type="ECO:0000256" key="1">
    <source>
        <dbReference type="SAM" id="MobiDB-lite"/>
    </source>
</evidence>
<comment type="caution">
    <text evidence="3">The sequence shown here is derived from an EMBL/GenBank/DDBJ whole genome shotgun (WGS) entry which is preliminary data.</text>
</comment>
<feature type="compositionally biased region" description="Low complexity" evidence="1">
    <location>
        <begin position="380"/>
        <end position="391"/>
    </location>
</feature>
<evidence type="ECO:0000313" key="4">
    <source>
        <dbReference type="Proteomes" id="UP001148786"/>
    </source>
</evidence>
<dbReference type="GO" id="GO:0008237">
    <property type="term" value="F:metallopeptidase activity"/>
    <property type="evidence" value="ECO:0007669"/>
    <property type="project" value="TreeGrafter"/>
</dbReference>
<gene>
    <name evidence="3" type="ORF">NLJ89_g9821</name>
</gene>
<reference evidence="3" key="1">
    <citation type="submission" date="2022-07" db="EMBL/GenBank/DDBJ databases">
        <title>Genome Sequence of Agrocybe chaxingu.</title>
        <authorList>
            <person name="Buettner E."/>
        </authorList>
    </citation>
    <scope>NUCLEOTIDE SEQUENCE</scope>
    <source>
        <strain evidence="3">MP-N11</strain>
    </source>
</reference>
<protein>
    <recommendedName>
        <fullName evidence="2">WLM domain-containing protein</fullName>
    </recommendedName>
</protein>
<feature type="compositionally biased region" description="Low complexity" evidence="1">
    <location>
        <begin position="304"/>
        <end position="323"/>
    </location>
</feature>
<dbReference type="Proteomes" id="UP001148786">
    <property type="component" value="Unassembled WGS sequence"/>
</dbReference>
<dbReference type="AlphaFoldDB" id="A0A9W8MRG9"/>
<feature type="region of interest" description="Disordered" evidence="1">
    <location>
        <begin position="205"/>
        <end position="230"/>
    </location>
</feature>
<name>A0A9W8MRG9_9AGAR</name>
<feature type="compositionally biased region" description="Polar residues" evidence="1">
    <location>
        <begin position="333"/>
        <end position="342"/>
    </location>
</feature>
<feature type="region of interest" description="Disordered" evidence="1">
    <location>
        <begin position="110"/>
        <end position="164"/>
    </location>
</feature>
<dbReference type="EMBL" id="JANKHO010001614">
    <property type="protein sequence ID" value="KAJ3500389.1"/>
    <property type="molecule type" value="Genomic_DNA"/>
</dbReference>
<feature type="compositionally biased region" description="Basic residues" evidence="1">
    <location>
        <begin position="131"/>
        <end position="142"/>
    </location>
</feature>
<feature type="compositionally biased region" description="Acidic residues" evidence="1">
    <location>
        <begin position="221"/>
        <end position="230"/>
    </location>
</feature>
<dbReference type="OrthoDB" id="447842at2759"/>
<evidence type="ECO:0000313" key="3">
    <source>
        <dbReference type="EMBL" id="KAJ3500389.1"/>
    </source>
</evidence>
<keyword evidence="4" id="KW-1185">Reference proteome</keyword>
<dbReference type="InterPro" id="IPR013536">
    <property type="entry name" value="WLM_dom"/>
</dbReference>
<dbReference type="GO" id="GO:0005634">
    <property type="term" value="C:nucleus"/>
    <property type="evidence" value="ECO:0007669"/>
    <property type="project" value="TreeGrafter"/>
</dbReference>
<dbReference type="PANTHER" id="PTHR46622">
    <property type="entry name" value="DNA-DEPENDENT METALLOPROTEASE WSS1"/>
    <property type="match status" value="1"/>
</dbReference>
<evidence type="ECO:0000259" key="2">
    <source>
        <dbReference type="PROSITE" id="PS51397"/>
    </source>
</evidence>